<organism evidence="2">
    <name type="scientific">Vibrio vulnificus</name>
    <dbReference type="NCBI Taxonomy" id="672"/>
    <lineage>
        <taxon>Bacteria</taxon>
        <taxon>Pseudomonadati</taxon>
        <taxon>Pseudomonadota</taxon>
        <taxon>Gammaproteobacteria</taxon>
        <taxon>Vibrionales</taxon>
        <taxon>Vibrionaceae</taxon>
        <taxon>Vibrio</taxon>
    </lineage>
</organism>
<proteinExistence type="predicted"/>
<dbReference type="AlphaFoldDB" id="A0A8H9N1W4"/>
<reference evidence="2" key="2">
    <citation type="submission" date="2019-01" db="EMBL/GenBank/DDBJ databases">
        <authorList>
            <consortium name="NCBI Pathogen Detection Project"/>
        </authorList>
    </citation>
    <scope>NUCLEOTIDE SEQUENCE</scope>
    <source>
        <strain evidence="2">BCW_3452</strain>
    </source>
</reference>
<name>A0A8H9N1W4_VIBVL</name>
<keyword evidence="1" id="KW-0472">Membrane</keyword>
<keyword evidence="1" id="KW-1133">Transmembrane helix</keyword>
<feature type="transmembrane region" description="Helical" evidence="1">
    <location>
        <begin position="63"/>
        <end position="80"/>
    </location>
</feature>
<evidence type="ECO:0000313" key="2">
    <source>
        <dbReference type="EMBL" id="HAS8541291.1"/>
    </source>
</evidence>
<protein>
    <submittedName>
        <fullName evidence="2">Uncharacterized protein</fullName>
    </submittedName>
</protein>
<accession>A0A8H9N1W4</accession>
<comment type="caution">
    <text evidence="2">The sequence shown here is derived from an EMBL/GenBank/DDBJ whole genome shotgun (WGS) entry which is preliminary data.</text>
</comment>
<sequence>MMNRFKLELMSTIKSASLIATLVKAEPKAAAFKVSKMIAHCSVITWVAVDISREVYDLFGGDIATYGVLALVIAIYGYMMREAVLETCSKLLPHVMYSKAKRAKSNRLAVVFDRKRATVSFNVDFDGEWIEDILVVTGKASLSAFNFFANSKNVKGGSDITSYRQDSVSTIEMSFN</sequence>
<keyword evidence="1" id="KW-0812">Transmembrane</keyword>
<dbReference type="EMBL" id="DACRBY010000020">
    <property type="protein sequence ID" value="HAS8541291.1"/>
    <property type="molecule type" value="Genomic_DNA"/>
</dbReference>
<evidence type="ECO:0000256" key="1">
    <source>
        <dbReference type="SAM" id="Phobius"/>
    </source>
</evidence>
<reference evidence="2" key="1">
    <citation type="journal article" date="2018" name="Genome Biol.">
        <title>SKESA: strategic k-mer extension for scrupulous assemblies.</title>
        <authorList>
            <person name="Souvorov A."/>
            <person name="Agarwala R."/>
            <person name="Lipman D.J."/>
        </authorList>
    </citation>
    <scope>NUCLEOTIDE SEQUENCE</scope>
    <source>
        <strain evidence="2">BCW_3452</strain>
    </source>
</reference>
<gene>
    <name evidence="2" type="ORF">I7730_16025</name>
</gene>
<dbReference type="Proteomes" id="UP000863257">
    <property type="component" value="Unassembled WGS sequence"/>
</dbReference>